<name>A0ABX5YIT5_9PLAN</name>
<keyword evidence="2" id="KW-1185">Reference proteome</keyword>
<protein>
    <submittedName>
        <fullName evidence="1">Uncharacterized protein</fullName>
    </submittedName>
</protein>
<evidence type="ECO:0000313" key="2">
    <source>
        <dbReference type="Proteomes" id="UP000322887"/>
    </source>
</evidence>
<sequence length="82" mass="9547">MPEGYREILKQHYADEATFNQIRFSLGVSMAKAYKDCQNAISWLRQQFLDLEGSFVAEDWQVLTEIILLLLLNEEGDFNTTE</sequence>
<organism evidence="1 2">
    <name type="scientific">Gimesia maris</name>
    <dbReference type="NCBI Taxonomy" id="122"/>
    <lineage>
        <taxon>Bacteria</taxon>
        <taxon>Pseudomonadati</taxon>
        <taxon>Planctomycetota</taxon>
        <taxon>Planctomycetia</taxon>
        <taxon>Planctomycetales</taxon>
        <taxon>Planctomycetaceae</taxon>
        <taxon>Gimesia</taxon>
    </lineage>
</organism>
<dbReference type="Proteomes" id="UP000322887">
    <property type="component" value="Chromosome"/>
</dbReference>
<gene>
    <name evidence="1" type="ORF">GmarT_14190</name>
</gene>
<reference evidence="1 2" key="1">
    <citation type="submission" date="2019-08" db="EMBL/GenBank/DDBJ databases">
        <title>Deep-cultivation of Planctomycetes and their phenomic and genomic characterization uncovers novel biology.</title>
        <authorList>
            <person name="Wiegand S."/>
            <person name="Jogler M."/>
            <person name="Boedeker C."/>
            <person name="Pinto D."/>
            <person name="Vollmers J."/>
            <person name="Rivas-Marin E."/>
            <person name="Kohn T."/>
            <person name="Peeters S.H."/>
            <person name="Heuer A."/>
            <person name="Rast P."/>
            <person name="Oberbeckmann S."/>
            <person name="Bunk B."/>
            <person name="Jeske O."/>
            <person name="Meyerdierks A."/>
            <person name="Storesund J.E."/>
            <person name="Kallscheuer N."/>
            <person name="Luecker S."/>
            <person name="Lage O.M."/>
            <person name="Pohl T."/>
            <person name="Merkel B.J."/>
            <person name="Hornburger P."/>
            <person name="Mueller R.-W."/>
            <person name="Bruemmer F."/>
            <person name="Labrenz M."/>
            <person name="Spormann A.M."/>
            <person name="Op den Camp H."/>
            <person name="Overmann J."/>
            <person name="Amann R."/>
            <person name="Jetten M.S.M."/>
            <person name="Mascher T."/>
            <person name="Medema M.H."/>
            <person name="Devos D.P."/>
            <person name="Kaster A.-K."/>
            <person name="Ovreas L."/>
            <person name="Rohde M."/>
            <person name="Galperin M.Y."/>
            <person name="Jogler C."/>
        </authorList>
    </citation>
    <scope>NUCLEOTIDE SEQUENCE [LARGE SCALE GENOMIC DNA]</scope>
    <source>
        <strain evidence="1 2">DSM 8797</strain>
    </source>
</reference>
<evidence type="ECO:0000313" key="1">
    <source>
        <dbReference type="EMBL" id="QEG15578.1"/>
    </source>
</evidence>
<accession>A0ABX5YIT5</accession>
<proteinExistence type="predicted"/>
<dbReference type="EMBL" id="CP042910">
    <property type="protein sequence ID" value="QEG15578.1"/>
    <property type="molecule type" value="Genomic_DNA"/>
</dbReference>